<dbReference type="EMBL" id="CWOW01000004">
    <property type="protein sequence ID" value="CSA21380.1"/>
    <property type="molecule type" value="Genomic_DNA"/>
</dbReference>
<name>A0A656AN89_VIBCL</name>
<protein>
    <submittedName>
        <fullName evidence="2">Uncharacterized protein</fullName>
    </submittedName>
</protein>
<dbReference type="EMBL" id="CWQY01000038">
    <property type="protein sequence ID" value="CSD22180.1"/>
    <property type="molecule type" value="Genomic_DNA"/>
</dbReference>
<evidence type="ECO:0000313" key="4">
    <source>
        <dbReference type="Proteomes" id="UP000044806"/>
    </source>
</evidence>
<dbReference type="Proteomes" id="UP000044806">
    <property type="component" value="Unassembled WGS sequence"/>
</dbReference>
<evidence type="ECO:0000313" key="2">
    <source>
        <dbReference type="EMBL" id="CSD22180.1"/>
    </source>
</evidence>
<gene>
    <name evidence="1" type="ORF">ERS013165_01019</name>
    <name evidence="2" type="ORF">ERS013200_03576</name>
</gene>
<organism evidence="2 3">
    <name type="scientific">Vibrio cholerae</name>
    <dbReference type="NCBI Taxonomy" id="666"/>
    <lineage>
        <taxon>Bacteria</taxon>
        <taxon>Pseudomonadati</taxon>
        <taxon>Pseudomonadota</taxon>
        <taxon>Gammaproteobacteria</taxon>
        <taxon>Vibrionales</taxon>
        <taxon>Vibrionaceae</taxon>
        <taxon>Vibrio</taxon>
    </lineage>
</organism>
<accession>A0A656AN89</accession>
<reference evidence="3 4" key="1">
    <citation type="submission" date="2015-07" db="EMBL/GenBank/DDBJ databases">
        <authorList>
            <consortium name="Pathogen Informatics"/>
        </authorList>
    </citation>
    <scope>NUCLEOTIDE SEQUENCE [LARGE SCALE GENOMIC DNA]</scope>
    <source>
        <strain evidence="2 3">A316</strain>
        <strain evidence="1 4">A51</strain>
    </source>
</reference>
<evidence type="ECO:0000313" key="3">
    <source>
        <dbReference type="Proteomes" id="UP000041770"/>
    </source>
</evidence>
<proteinExistence type="predicted"/>
<sequence length="71" mass="7523">MNLSKIIGINTPNNAAVIMLTTIASAMVAPITGSWNQSAAIPPMISAQTRPLIEPMPSSFFSKAKRLPTVI</sequence>
<evidence type="ECO:0000313" key="1">
    <source>
        <dbReference type="EMBL" id="CSA21380.1"/>
    </source>
</evidence>
<dbReference type="AlphaFoldDB" id="A0A656AN89"/>
<dbReference type="Proteomes" id="UP000041770">
    <property type="component" value="Unassembled WGS sequence"/>
</dbReference>